<feature type="domain" description="Phospholipid/glycerol acyltransferase" evidence="4">
    <location>
        <begin position="45"/>
        <end position="157"/>
    </location>
</feature>
<evidence type="ECO:0000313" key="5">
    <source>
        <dbReference type="EMBL" id="PXX50453.1"/>
    </source>
</evidence>
<evidence type="ECO:0000256" key="2">
    <source>
        <dbReference type="ARBA" id="ARBA00022679"/>
    </source>
</evidence>
<gene>
    <name evidence="5" type="ORF">DFR38_102101</name>
</gene>
<evidence type="ECO:0000256" key="3">
    <source>
        <dbReference type="ARBA" id="ARBA00023315"/>
    </source>
</evidence>
<dbReference type="InterPro" id="IPR002123">
    <property type="entry name" value="Plipid/glycerol_acylTrfase"/>
</dbReference>
<dbReference type="Proteomes" id="UP000248395">
    <property type="component" value="Unassembled WGS sequence"/>
</dbReference>
<dbReference type="EMBL" id="QJKC01000002">
    <property type="protein sequence ID" value="PXX50453.1"/>
    <property type="molecule type" value="Genomic_DNA"/>
</dbReference>
<keyword evidence="2 5" id="KW-0808">Transferase</keyword>
<dbReference type="GO" id="GO:0003841">
    <property type="term" value="F:1-acylglycerol-3-phosphate O-acyltransferase activity"/>
    <property type="evidence" value="ECO:0007669"/>
    <property type="project" value="TreeGrafter"/>
</dbReference>
<keyword evidence="3 5" id="KW-0012">Acyltransferase</keyword>
<dbReference type="AlphaFoldDB" id="A0A318JL40"/>
<accession>A0A318JL40</accession>
<protein>
    <submittedName>
        <fullName evidence="5">1-acyl-sn-glycerol-3-phosphate acyltransferase</fullName>
    </submittedName>
</protein>
<dbReference type="Pfam" id="PF01553">
    <property type="entry name" value="Acyltransferase"/>
    <property type="match status" value="1"/>
</dbReference>
<name>A0A318JL40_9NEIS</name>
<dbReference type="PANTHER" id="PTHR10434:SF9">
    <property type="entry name" value="PHOSPHOLIPID_GLYCEROL ACYLTRANSFERASE DOMAIN-CONTAINING PROTEIN"/>
    <property type="match status" value="1"/>
</dbReference>
<comment type="caution">
    <text evidence="5">The sequence shown here is derived from an EMBL/GenBank/DDBJ whole genome shotgun (WGS) entry which is preliminary data.</text>
</comment>
<keyword evidence="6" id="KW-1185">Reference proteome</keyword>
<evidence type="ECO:0000313" key="6">
    <source>
        <dbReference type="Proteomes" id="UP000248395"/>
    </source>
</evidence>
<evidence type="ECO:0000259" key="4">
    <source>
        <dbReference type="SMART" id="SM00563"/>
    </source>
</evidence>
<dbReference type="SMART" id="SM00563">
    <property type="entry name" value="PlsC"/>
    <property type="match status" value="1"/>
</dbReference>
<comment type="pathway">
    <text evidence="1">Lipid metabolism.</text>
</comment>
<reference evidence="5 6" key="1">
    <citation type="submission" date="2018-05" db="EMBL/GenBank/DDBJ databases">
        <title>Genomic Encyclopedia of Type Strains, Phase IV (KMG-IV): sequencing the most valuable type-strain genomes for metagenomic binning, comparative biology and taxonomic classification.</title>
        <authorList>
            <person name="Goeker M."/>
        </authorList>
    </citation>
    <scope>NUCLEOTIDE SEQUENCE [LARGE SCALE GENOMIC DNA]</scope>
    <source>
        <strain evidence="5 6">DSM 25134</strain>
    </source>
</reference>
<proteinExistence type="predicted"/>
<sequence length="195" mass="22502">MPDSMHYTIFDTPLLRDFMRALSIMLLRLRGWRIEGSFPDLPKYVLIAAPHTSNWDFPLTLGVCFALRAKLYWMGKHTLFWGPLGPVMRWLGGIPVMRSRSNSLVQQMVTVYQQSERLVVAIPPEGTRQRVKEWKTGFYHIAWGAQLPIVLAYMDYARKVCGFGPVFHPTGDIAADMPLIQDFYRDKVGKYPDQH</sequence>
<dbReference type="SUPFAM" id="SSF69593">
    <property type="entry name" value="Glycerol-3-phosphate (1)-acyltransferase"/>
    <property type="match status" value="1"/>
</dbReference>
<organism evidence="5 6">
    <name type="scientific">Aquitalea magnusonii</name>
    <dbReference type="NCBI Taxonomy" id="332411"/>
    <lineage>
        <taxon>Bacteria</taxon>
        <taxon>Pseudomonadati</taxon>
        <taxon>Pseudomonadota</taxon>
        <taxon>Betaproteobacteria</taxon>
        <taxon>Neisseriales</taxon>
        <taxon>Chromobacteriaceae</taxon>
        <taxon>Aquitalea</taxon>
    </lineage>
</organism>
<evidence type="ECO:0000256" key="1">
    <source>
        <dbReference type="ARBA" id="ARBA00005189"/>
    </source>
</evidence>
<dbReference type="GO" id="GO:0006654">
    <property type="term" value="P:phosphatidic acid biosynthetic process"/>
    <property type="evidence" value="ECO:0007669"/>
    <property type="project" value="TreeGrafter"/>
</dbReference>
<dbReference type="CDD" id="cd07988">
    <property type="entry name" value="LPLAT_ABO13168-like"/>
    <property type="match status" value="1"/>
</dbReference>
<dbReference type="PANTHER" id="PTHR10434">
    <property type="entry name" value="1-ACYL-SN-GLYCEROL-3-PHOSPHATE ACYLTRANSFERASE"/>
    <property type="match status" value="1"/>
</dbReference>